<evidence type="ECO:0000256" key="2">
    <source>
        <dbReference type="ARBA" id="ARBA00022801"/>
    </source>
</evidence>
<evidence type="ECO:0000313" key="5">
    <source>
        <dbReference type="EMBL" id="KAB8336880.1"/>
    </source>
</evidence>
<evidence type="ECO:0000313" key="6">
    <source>
        <dbReference type="Proteomes" id="UP000327013"/>
    </source>
</evidence>
<dbReference type="PROSITE" id="PS01173">
    <property type="entry name" value="LIPASE_GDXG_HIS"/>
    <property type="match status" value="1"/>
</dbReference>
<comment type="caution">
    <text evidence="5">The sequence shown here is derived from an EMBL/GenBank/DDBJ whole genome shotgun (WGS) entry which is preliminary data.</text>
</comment>
<proteinExistence type="inferred from homology"/>
<dbReference type="AlphaFoldDB" id="A0A5N6KP77"/>
<dbReference type="PANTHER" id="PTHR48081">
    <property type="entry name" value="AB HYDROLASE SUPERFAMILY PROTEIN C4A8.06C"/>
    <property type="match status" value="1"/>
</dbReference>
<accession>A0A5N6KP77</accession>
<dbReference type="InterPro" id="IPR002168">
    <property type="entry name" value="Lipase_GDXG_HIS_AS"/>
</dbReference>
<dbReference type="PROSITE" id="PS01174">
    <property type="entry name" value="LIPASE_GDXG_SER"/>
    <property type="match status" value="1"/>
</dbReference>
<dbReference type="InterPro" id="IPR050300">
    <property type="entry name" value="GDXG_lipolytic_enzyme"/>
</dbReference>
<evidence type="ECO:0000259" key="4">
    <source>
        <dbReference type="Pfam" id="PF07859"/>
    </source>
</evidence>
<dbReference type="Pfam" id="PF07859">
    <property type="entry name" value="Abhydrolase_3"/>
    <property type="match status" value="1"/>
</dbReference>
<dbReference type="OrthoDB" id="6495301at2759"/>
<dbReference type="InterPro" id="IPR033140">
    <property type="entry name" value="Lipase_GDXG_put_SER_AS"/>
</dbReference>
<dbReference type="InterPro" id="IPR013094">
    <property type="entry name" value="AB_hydrolase_3"/>
</dbReference>
<keyword evidence="6" id="KW-1185">Reference proteome</keyword>
<sequence>MAEPVTAPSPESRALGRLYQSKGERYDGAAQMGMVALRSLEDENESCSSEAPGVSYESVDAGGAPAIWVTPAGPNVHGVIVYLHGGGFRVGSPTSHRKLAAHFAKAANSHALVLHYRLAPEHPYPAALDDCIAAYQWVIHRGFKPNEIAIAGDSAGGNLAAATILRLRAEGAALPAAAVAFSPWYNLKNDLPSMESNDAKDLLVHKAALHDMAAAYAGKHSLEDPLVNPLYADLAGFPPIFISVGSDETLEDDSVHFSEKARKAGVTVELERVAGQQHVHVLMAGRAPEADTSIQKAGSWVSRHLT</sequence>
<dbReference type="SUPFAM" id="SSF53474">
    <property type="entry name" value="alpha/beta-Hydrolases"/>
    <property type="match status" value="1"/>
</dbReference>
<dbReference type="GO" id="GO:0016787">
    <property type="term" value="F:hydrolase activity"/>
    <property type="evidence" value="ECO:0007669"/>
    <property type="project" value="UniProtKB-KW"/>
</dbReference>
<reference evidence="5 6" key="1">
    <citation type="submission" date="2019-06" db="EMBL/GenBank/DDBJ databases">
        <title>A chromosomal-level reference genome of Carpinus fangiana (Coryloideae, Betulaceae).</title>
        <authorList>
            <person name="Yang X."/>
            <person name="Wang Z."/>
            <person name="Zhang L."/>
            <person name="Hao G."/>
            <person name="Liu J."/>
            <person name="Yang Y."/>
        </authorList>
    </citation>
    <scope>NUCLEOTIDE SEQUENCE [LARGE SCALE GENOMIC DNA]</scope>
    <source>
        <strain evidence="5">Cfa_2016G</strain>
        <tissue evidence="5">Leaf</tissue>
    </source>
</reference>
<dbReference type="EMBL" id="VIBQ01000009">
    <property type="protein sequence ID" value="KAB8336880.1"/>
    <property type="molecule type" value="Genomic_DNA"/>
</dbReference>
<evidence type="ECO:0000256" key="3">
    <source>
        <dbReference type="PROSITE-ProRule" id="PRU10038"/>
    </source>
</evidence>
<comment type="similarity">
    <text evidence="1">Belongs to the 'GDXG' lipolytic enzyme family.</text>
</comment>
<gene>
    <name evidence="5" type="ORF">FH972_021188</name>
</gene>
<feature type="active site" evidence="3">
    <location>
        <position position="154"/>
    </location>
</feature>
<name>A0A5N6KP77_9ROSI</name>
<dbReference type="Proteomes" id="UP000327013">
    <property type="component" value="Unassembled WGS sequence"/>
</dbReference>
<evidence type="ECO:0000256" key="1">
    <source>
        <dbReference type="ARBA" id="ARBA00010515"/>
    </source>
</evidence>
<keyword evidence="2" id="KW-0378">Hydrolase</keyword>
<organism evidence="5 6">
    <name type="scientific">Carpinus fangiana</name>
    <dbReference type="NCBI Taxonomy" id="176857"/>
    <lineage>
        <taxon>Eukaryota</taxon>
        <taxon>Viridiplantae</taxon>
        <taxon>Streptophyta</taxon>
        <taxon>Embryophyta</taxon>
        <taxon>Tracheophyta</taxon>
        <taxon>Spermatophyta</taxon>
        <taxon>Magnoliopsida</taxon>
        <taxon>eudicotyledons</taxon>
        <taxon>Gunneridae</taxon>
        <taxon>Pentapetalae</taxon>
        <taxon>rosids</taxon>
        <taxon>fabids</taxon>
        <taxon>Fagales</taxon>
        <taxon>Betulaceae</taxon>
        <taxon>Carpinus</taxon>
    </lineage>
</organism>
<dbReference type="InterPro" id="IPR029058">
    <property type="entry name" value="AB_hydrolase_fold"/>
</dbReference>
<protein>
    <recommendedName>
        <fullName evidence="4">Alpha/beta hydrolase fold-3 domain-containing protein</fullName>
    </recommendedName>
</protein>
<feature type="domain" description="Alpha/beta hydrolase fold-3" evidence="4">
    <location>
        <begin position="80"/>
        <end position="280"/>
    </location>
</feature>
<dbReference type="Gene3D" id="3.40.50.1820">
    <property type="entry name" value="alpha/beta hydrolase"/>
    <property type="match status" value="1"/>
</dbReference>
<dbReference type="PANTHER" id="PTHR48081:SF8">
    <property type="entry name" value="ALPHA_BETA HYDROLASE FOLD-3 DOMAIN-CONTAINING PROTEIN-RELATED"/>
    <property type="match status" value="1"/>
</dbReference>